<dbReference type="InterPro" id="IPR051783">
    <property type="entry name" value="NAD(P)-dependent_oxidoreduct"/>
</dbReference>
<gene>
    <name evidence="2" type="ORF">C4K88_16650</name>
</gene>
<dbReference type="OrthoDB" id="7941246at2"/>
<dbReference type="RefSeq" id="WP_104122796.1">
    <property type="nucleotide sequence ID" value="NZ_PRKW01000008.1"/>
</dbReference>
<dbReference type="EMBL" id="PRKW01000008">
    <property type="protein sequence ID" value="PPB47860.1"/>
    <property type="molecule type" value="Genomic_DNA"/>
</dbReference>
<dbReference type="GO" id="GO:0004029">
    <property type="term" value="F:aldehyde dehydrogenase (NAD+) activity"/>
    <property type="evidence" value="ECO:0007669"/>
    <property type="project" value="TreeGrafter"/>
</dbReference>
<dbReference type="Pfam" id="PF01370">
    <property type="entry name" value="Epimerase"/>
    <property type="match status" value="1"/>
</dbReference>
<sequence>MRNVLVLGGTAWLGAEIACQFLKNGDSVTCLARGESGRVPNGAIFVQADRRSADGYRVVADRSWDEVVELSCEPALVRGALGALADRAGHWTLVSSVSVYATNSDADADESATVVTPTDPEDYGQAKVAAEQASQDALHRRLLIVRPGLIAGPGDGTDRFGYWVGRFALAGTGPVLSPTPADRAVQVIDVEDLAVFIARASGAGVTGVMNAVGESHALADVLALAADVAGFKGDIVAASDAWLVEHGARFWAGPRSLPLWLPRTELGFARRNNTAFRTAGGHLRDLRETVLRTLEAERGLGLARERRSGLSRAEELDLLDQCSR</sequence>
<dbReference type="GO" id="GO:0005737">
    <property type="term" value="C:cytoplasm"/>
    <property type="evidence" value="ECO:0007669"/>
    <property type="project" value="TreeGrafter"/>
</dbReference>
<dbReference type="Proteomes" id="UP000239297">
    <property type="component" value="Unassembled WGS sequence"/>
</dbReference>
<dbReference type="InterPro" id="IPR001509">
    <property type="entry name" value="Epimerase_deHydtase"/>
</dbReference>
<comment type="caution">
    <text evidence="2">The sequence shown here is derived from an EMBL/GenBank/DDBJ whole genome shotgun (WGS) entry which is preliminary data.</text>
</comment>
<dbReference type="PANTHER" id="PTHR48079">
    <property type="entry name" value="PROTEIN YEEZ"/>
    <property type="match status" value="1"/>
</dbReference>
<feature type="domain" description="NAD-dependent epimerase/dehydratase" evidence="1">
    <location>
        <begin position="4"/>
        <end position="203"/>
    </location>
</feature>
<name>A0A2S5ITJ1_9MICC</name>
<keyword evidence="3" id="KW-1185">Reference proteome</keyword>
<organism evidence="2 3">
    <name type="scientific">Arthrobacter pityocampae</name>
    <dbReference type="NCBI Taxonomy" id="547334"/>
    <lineage>
        <taxon>Bacteria</taxon>
        <taxon>Bacillati</taxon>
        <taxon>Actinomycetota</taxon>
        <taxon>Actinomycetes</taxon>
        <taxon>Micrococcales</taxon>
        <taxon>Micrococcaceae</taxon>
        <taxon>Arthrobacter</taxon>
    </lineage>
</organism>
<evidence type="ECO:0000313" key="3">
    <source>
        <dbReference type="Proteomes" id="UP000239297"/>
    </source>
</evidence>
<evidence type="ECO:0000313" key="2">
    <source>
        <dbReference type="EMBL" id="PPB47860.1"/>
    </source>
</evidence>
<protein>
    <submittedName>
        <fullName evidence="2">Reductase</fullName>
    </submittedName>
</protein>
<dbReference type="AlphaFoldDB" id="A0A2S5ITJ1"/>
<dbReference type="SUPFAM" id="SSF51735">
    <property type="entry name" value="NAD(P)-binding Rossmann-fold domains"/>
    <property type="match status" value="1"/>
</dbReference>
<evidence type="ECO:0000259" key="1">
    <source>
        <dbReference type="Pfam" id="PF01370"/>
    </source>
</evidence>
<dbReference type="InterPro" id="IPR036291">
    <property type="entry name" value="NAD(P)-bd_dom_sf"/>
</dbReference>
<reference evidence="2 3" key="1">
    <citation type="journal article" date="2014" name="Int. J. Syst. Evol. Microbiol.">
        <title>Arthrobacter pityocampae sp. nov., isolated from Thaumetopoea pityocampa (Lep., Thaumetopoeidae).</title>
        <authorList>
            <person name="Ince I.A."/>
            <person name="Demirbag Z."/>
            <person name="Kati H."/>
        </authorList>
    </citation>
    <scope>NUCLEOTIDE SEQUENCE [LARGE SCALE GENOMIC DNA]</scope>
    <source>
        <strain evidence="2 3">Tp2</strain>
    </source>
</reference>
<proteinExistence type="predicted"/>
<accession>A0A2S5ITJ1</accession>
<dbReference type="Gene3D" id="3.40.50.720">
    <property type="entry name" value="NAD(P)-binding Rossmann-like Domain"/>
    <property type="match status" value="2"/>
</dbReference>
<dbReference type="PANTHER" id="PTHR48079:SF6">
    <property type="entry name" value="NAD(P)-BINDING DOMAIN-CONTAINING PROTEIN-RELATED"/>
    <property type="match status" value="1"/>
</dbReference>